<sequence length="146" mass="16781">MVVNDNVLGKLSYDSYWKRGYSIDFFNDSGSVELIIQTFDDDEITDNQRDTFTQFEANKDKIFRDVEEALFEYYNESFRDTGLMKEAADLKNVINLRKVKIMSTDDGEDRELGFIFDASFDPELGVGVLVTNETEIEVDVQDIVLG</sequence>
<evidence type="ECO:0000313" key="2">
    <source>
        <dbReference type="EMBL" id="MET1257217.1"/>
    </source>
</evidence>
<dbReference type="InterPro" id="IPR054254">
    <property type="entry name" value="DUF6985"/>
</dbReference>
<dbReference type="Pfam" id="PF22481">
    <property type="entry name" value="DUF6985"/>
    <property type="match status" value="1"/>
</dbReference>
<feature type="domain" description="DUF6985" evidence="1">
    <location>
        <begin position="8"/>
        <end position="144"/>
    </location>
</feature>
<evidence type="ECO:0000313" key="3">
    <source>
        <dbReference type="Proteomes" id="UP001548189"/>
    </source>
</evidence>
<keyword evidence="3" id="KW-1185">Reference proteome</keyword>
<gene>
    <name evidence="2" type="ORF">ABVT43_18880</name>
</gene>
<dbReference type="EMBL" id="JBEVCJ010000039">
    <property type="protein sequence ID" value="MET1257217.1"/>
    <property type="molecule type" value="Genomic_DNA"/>
</dbReference>
<dbReference type="Proteomes" id="UP001548189">
    <property type="component" value="Unassembled WGS sequence"/>
</dbReference>
<protein>
    <recommendedName>
        <fullName evidence="1">DUF6985 domain-containing protein</fullName>
    </recommendedName>
</protein>
<accession>A0ABV2BZ54</accession>
<reference evidence="2 3" key="1">
    <citation type="submission" date="2024-06" db="EMBL/GenBank/DDBJ databases">
        <authorList>
            <person name="Li F."/>
        </authorList>
    </citation>
    <scope>NUCLEOTIDE SEQUENCE [LARGE SCALE GENOMIC DNA]</scope>
    <source>
        <strain evidence="2 3">GXAS 311</strain>
    </source>
</reference>
<dbReference type="RefSeq" id="WP_353897799.1">
    <property type="nucleotide sequence ID" value="NZ_JBEVCJ010000039.1"/>
</dbReference>
<comment type="caution">
    <text evidence="2">The sequence shown here is derived from an EMBL/GenBank/DDBJ whole genome shotgun (WGS) entry which is preliminary data.</text>
</comment>
<organism evidence="2 3">
    <name type="scientific">Aliikangiella maris</name>
    <dbReference type="NCBI Taxonomy" id="3162458"/>
    <lineage>
        <taxon>Bacteria</taxon>
        <taxon>Pseudomonadati</taxon>
        <taxon>Pseudomonadota</taxon>
        <taxon>Gammaproteobacteria</taxon>
        <taxon>Oceanospirillales</taxon>
        <taxon>Pleioneaceae</taxon>
        <taxon>Aliikangiella</taxon>
    </lineage>
</organism>
<evidence type="ECO:0000259" key="1">
    <source>
        <dbReference type="Pfam" id="PF22481"/>
    </source>
</evidence>
<name>A0ABV2BZ54_9GAMM</name>
<proteinExistence type="predicted"/>